<evidence type="ECO:0000256" key="5">
    <source>
        <dbReference type="ARBA" id="ARBA00022833"/>
    </source>
</evidence>
<dbReference type="InterPro" id="IPR028651">
    <property type="entry name" value="ING_fam"/>
</dbReference>
<keyword evidence="6" id="KW-0539">Nucleus</keyword>
<protein>
    <submittedName>
        <fullName evidence="10">LAMI_0H09714g1_1</fullName>
    </submittedName>
</protein>
<evidence type="ECO:0000259" key="9">
    <source>
        <dbReference type="SMART" id="SM00249"/>
    </source>
</evidence>
<dbReference type="EMBL" id="LT598468">
    <property type="protein sequence ID" value="SCV03631.1"/>
    <property type="molecule type" value="Genomic_DNA"/>
</dbReference>
<dbReference type="CDD" id="cd15505">
    <property type="entry name" value="PHD_ING"/>
    <property type="match status" value="1"/>
</dbReference>
<evidence type="ECO:0000256" key="4">
    <source>
        <dbReference type="ARBA" id="ARBA00022771"/>
    </source>
</evidence>
<dbReference type="AlphaFoldDB" id="A0A1G4KGY9"/>
<dbReference type="STRING" id="1230905.A0A1G4KGY9"/>
<dbReference type="GO" id="GO:0000785">
    <property type="term" value="C:chromatin"/>
    <property type="evidence" value="ECO:0007669"/>
    <property type="project" value="UniProtKB-ARBA"/>
</dbReference>
<evidence type="ECO:0000256" key="3">
    <source>
        <dbReference type="ARBA" id="ARBA00022723"/>
    </source>
</evidence>
<keyword evidence="11" id="KW-1185">Reference proteome</keyword>
<dbReference type="PANTHER" id="PTHR10333">
    <property type="entry name" value="INHIBITOR OF GROWTH PROTEIN"/>
    <property type="match status" value="1"/>
</dbReference>
<feature type="site" description="Histone H3K4me3 binding" evidence="7">
    <location>
        <position position="131"/>
    </location>
</feature>
<dbReference type="SMART" id="SM00249">
    <property type="entry name" value="PHD"/>
    <property type="match status" value="1"/>
</dbReference>
<keyword evidence="3 8" id="KW-0479">Metal-binding</keyword>
<dbReference type="FunFam" id="3.30.40.10:FF:000569">
    <property type="entry name" value="Chromatin modification-related protein"/>
    <property type="match status" value="1"/>
</dbReference>
<feature type="site" description="Histone H3K4me3 binding" evidence="7">
    <location>
        <position position="146"/>
    </location>
</feature>
<comment type="similarity">
    <text evidence="2">Belongs to the ING family.</text>
</comment>
<dbReference type="InterPro" id="IPR001965">
    <property type="entry name" value="Znf_PHD"/>
</dbReference>
<feature type="binding site" evidence="8">
    <location>
        <position position="174"/>
    </location>
    <ligand>
        <name>Zn(2+)</name>
        <dbReference type="ChEBI" id="CHEBI:29105"/>
        <label>2</label>
    </ligand>
</feature>
<accession>A0A1G4KGY9</accession>
<keyword evidence="5 8" id="KW-0862">Zinc</keyword>
<feature type="binding site" evidence="8">
    <location>
        <position position="159"/>
    </location>
    <ligand>
        <name>Zn(2+)</name>
        <dbReference type="ChEBI" id="CHEBI:29105"/>
        <label>1</label>
    </ligand>
</feature>
<feature type="binding site" evidence="8">
    <location>
        <position position="178"/>
    </location>
    <ligand>
        <name>Zn(2+)</name>
        <dbReference type="ChEBI" id="CHEBI:29105"/>
        <label>2</label>
    </ligand>
</feature>
<feature type="site" description="Histone H3K4me3 binding" evidence="7">
    <location>
        <position position="154"/>
    </location>
</feature>
<feature type="binding site" evidence="8">
    <location>
        <position position="156"/>
    </location>
    <ligand>
        <name>Zn(2+)</name>
        <dbReference type="ChEBI" id="CHEBI:29105"/>
        <label>1</label>
    </ligand>
</feature>
<dbReference type="Gene3D" id="3.30.40.10">
    <property type="entry name" value="Zinc/RING finger domain, C3HC4 (zinc finger)"/>
    <property type="match status" value="1"/>
</dbReference>
<dbReference type="GO" id="GO:0005634">
    <property type="term" value="C:nucleus"/>
    <property type="evidence" value="ECO:0007669"/>
    <property type="project" value="UniProtKB-SubCell"/>
</dbReference>
<reference evidence="11" key="1">
    <citation type="submission" date="2016-03" db="EMBL/GenBank/DDBJ databases">
        <authorList>
            <person name="Devillers H."/>
        </authorList>
    </citation>
    <scope>NUCLEOTIDE SEQUENCE [LARGE SCALE GENOMIC DNA]</scope>
</reference>
<feature type="binding site" evidence="8">
    <location>
        <position position="145"/>
    </location>
    <ligand>
        <name>Zn(2+)</name>
        <dbReference type="ChEBI" id="CHEBI:29105"/>
        <label>2</label>
    </ligand>
</feature>
<dbReference type="Proteomes" id="UP000191024">
    <property type="component" value="Chromosome H"/>
</dbReference>
<evidence type="ECO:0000256" key="6">
    <source>
        <dbReference type="ARBA" id="ARBA00023242"/>
    </source>
</evidence>
<evidence type="ECO:0000313" key="11">
    <source>
        <dbReference type="Proteomes" id="UP000191024"/>
    </source>
</evidence>
<dbReference type="SUPFAM" id="SSF57903">
    <property type="entry name" value="FYVE/PHD zinc finger"/>
    <property type="match status" value="1"/>
</dbReference>
<evidence type="ECO:0000256" key="8">
    <source>
        <dbReference type="PIRSR" id="PIRSR628651-51"/>
    </source>
</evidence>
<dbReference type="GO" id="GO:0008270">
    <property type="term" value="F:zinc ion binding"/>
    <property type="evidence" value="ECO:0007669"/>
    <property type="project" value="UniProtKB-KW"/>
</dbReference>
<feature type="binding site" evidence="8">
    <location>
        <position position="134"/>
    </location>
    <ligand>
        <name>Zn(2+)</name>
        <dbReference type="ChEBI" id="CHEBI:29105"/>
        <label>1</label>
    </ligand>
</feature>
<comment type="subcellular location">
    <subcellularLocation>
        <location evidence="1">Nucleus</location>
    </subcellularLocation>
</comment>
<feature type="site" description="Histone H3K4me3 binding" evidence="7">
    <location>
        <position position="142"/>
    </location>
</feature>
<dbReference type="InterPro" id="IPR011011">
    <property type="entry name" value="Znf_FYVE_PHD"/>
</dbReference>
<evidence type="ECO:0000256" key="1">
    <source>
        <dbReference type="ARBA" id="ARBA00004123"/>
    </source>
</evidence>
<feature type="binding site" evidence="8">
    <location>
        <position position="150"/>
    </location>
    <ligand>
        <name>Zn(2+)</name>
        <dbReference type="ChEBI" id="CHEBI:29105"/>
        <label>2</label>
    </ligand>
</feature>
<feature type="domain" description="Zinc finger PHD-type" evidence="9">
    <location>
        <begin position="131"/>
        <end position="179"/>
    </location>
</feature>
<gene>
    <name evidence="10" type="ORF">LAMI_0H09714G</name>
</gene>
<evidence type="ECO:0000313" key="10">
    <source>
        <dbReference type="EMBL" id="SCV03631.1"/>
    </source>
</evidence>
<name>A0A1G4KGY9_9SACH</name>
<dbReference type="InterPro" id="IPR013083">
    <property type="entry name" value="Znf_RING/FYVE/PHD"/>
</dbReference>
<evidence type="ECO:0000256" key="2">
    <source>
        <dbReference type="ARBA" id="ARBA00010210"/>
    </source>
</evidence>
<evidence type="ECO:0000256" key="7">
    <source>
        <dbReference type="PIRSR" id="PIRSR628651-50"/>
    </source>
</evidence>
<feature type="binding site" evidence="8">
    <location>
        <position position="132"/>
    </location>
    <ligand>
        <name>Zn(2+)</name>
        <dbReference type="ChEBI" id="CHEBI:29105"/>
        <label>1</label>
    </ligand>
</feature>
<keyword evidence="4" id="KW-0863">Zinc-finger</keyword>
<proteinExistence type="inferred from homology"/>
<dbReference type="OrthoDB" id="5411773at2759"/>
<organism evidence="10 11">
    <name type="scientific">Lachancea mirantina</name>
    <dbReference type="NCBI Taxonomy" id="1230905"/>
    <lineage>
        <taxon>Eukaryota</taxon>
        <taxon>Fungi</taxon>
        <taxon>Dikarya</taxon>
        <taxon>Ascomycota</taxon>
        <taxon>Saccharomycotina</taxon>
        <taxon>Saccharomycetes</taxon>
        <taxon>Saccharomycetales</taxon>
        <taxon>Saccharomycetaceae</taxon>
        <taxon>Lachancea</taxon>
    </lineage>
</organism>
<sequence length="186" mass="21678">METDVRYSFLDVLDHLPCDVIRSLWTIQGLELRQDESREFDDQEALKEAQHIEQLIAQHRTQLQARIEDMKAFSAIKARQEARQAAVEVRTKSSKNPKRAAENLVVHEPVATNPLKIKINLRLRRQEESVYCFCRDVSYGPMIACDNDNCPTEWFHYECVGITKPPKGNEKWFCSDKCRKTATRRP</sequence>